<protein>
    <submittedName>
        <fullName evidence="1">Uncharacterized protein</fullName>
    </submittedName>
</protein>
<accession>X0TG06</accession>
<organism evidence="1">
    <name type="scientific">marine sediment metagenome</name>
    <dbReference type="NCBI Taxonomy" id="412755"/>
    <lineage>
        <taxon>unclassified sequences</taxon>
        <taxon>metagenomes</taxon>
        <taxon>ecological metagenomes</taxon>
    </lineage>
</organism>
<gene>
    <name evidence="1" type="ORF">S01H1_30925</name>
</gene>
<reference evidence="1" key="1">
    <citation type="journal article" date="2014" name="Front. Microbiol.">
        <title>High frequency of phylogenetically diverse reductive dehalogenase-homologous genes in deep subseafloor sedimentary metagenomes.</title>
        <authorList>
            <person name="Kawai M."/>
            <person name="Futagami T."/>
            <person name="Toyoda A."/>
            <person name="Takaki Y."/>
            <person name="Nishi S."/>
            <person name="Hori S."/>
            <person name="Arai W."/>
            <person name="Tsubouchi T."/>
            <person name="Morono Y."/>
            <person name="Uchiyama I."/>
            <person name="Ito T."/>
            <person name="Fujiyama A."/>
            <person name="Inagaki F."/>
            <person name="Takami H."/>
        </authorList>
    </citation>
    <scope>NUCLEOTIDE SEQUENCE</scope>
    <source>
        <strain evidence="1">Expedition CK06-06</strain>
    </source>
</reference>
<evidence type="ECO:0000313" key="1">
    <source>
        <dbReference type="EMBL" id="GAF87072.1"/>
    </source>
</evidence>
<feature type="non-terminal residue" evidence="1">
    <location>
        <position position="1"/>
    </location>
</feature>
<name>X0TG06_9ZZZZ</name>
<dbReference type="EMBL" id="BARS01019059">
    <property type="protein sequence ID" value="GAF87072.1"/>
    <property type="molecule type" value="Genomic_DNA"/>
</dbReference>
<sequence>EEAIYPRFPGFLTPEEGLIEACLESYSKEIAPDNWQLRAENQGPNRENQCVQGVAHLIKLGQRLGYSIWLNPAWREQLSWSTTTGRVSEDGKLANFLATEKVAFDPGPLVSFDVLWYEEGTIHAFVLTAKAALGHLLKREAGAGEIYRYLVIPAERASLVDFKLRRNPLLGEAVTEGHWQIVKYCHLAWLVEAEHIDRHDLKKIVGLEPIIEQAEAQIPLF</sequence>
<comment type="caution">
    <text evidence="1">The sequence shown here is derived from an EMBL/GenBank/DDBJ whole genome shotgun (WGS) entry which is preliminary data.</text>
</comment>
<proteinExistence type="predicted"/>
<dbReference type="AlphaFoldDB" id="X0TG06"/>